<comment type="caution">
    <text evidence="1">The sequence shown here is derived from an EMBL/GenBank/DDBJ whole genome shotgun (WGS) entry which is preliminary data.</text>
</comment>
<dbReference type="EMBL" id="ABYQ02000013">
    <property type="protein sequence ID" value="EFQ79977.1"/>
    <property type="molecule type" value="Genomic_DNA"/>
</dbReference>
<keyword evidence="2" id="KW-1185">Reference proteome</keyword>
<protein>
    <submittedName>
        <fullName evidence="1">Uncharacterized protein</fullName>
    </submittedName>
</protein>
<reference evidence="1 2" key="1">
    <citation type="submission" date="2010-08" db="EMBL/GenBank/DDBJ databases">
        <authorList>
            <person name="Muzny D."/>
            <person name="Qin X."/>
            <person name="Buhay C."/>
            <person name="Dugan-Rocha S."/>
            <person name="Ding Y."/>
            <person name="Chen G."/>
            <person name="Hawes A."/>
            <person name="Holder M."/>
            <person name="Jhangiani S."/>
            <person name="Johnson A."/>
            <person name="Khan Z."/>
            <person name="Li Z."/>
            <person name="Liu W."/>
            <person name="Liu X."/>
            <person name="Perez L."/>
            <person name="Shen H."/>
            <person name="Wang Q."/>
            <person name="Watt J."/>
            <person name="Xi L."/>
            <person name="Xin Y."/>
            <person name="Zhou J."/>
            <person name="Deng J."/>
            <person name="Jiang H."/>
            <person name="Liu Y."/>
            <person name="Qu J."/>
            <person name="Song X.-Z."/>
            <person name="Zhang L."/>
            <person name="Villasana D."/>
            <person name="Johnson A."/>
            <person name="Liu J."/>
            <person name="Liyanage D."/>
            <person name="Lorensuhewa L."/>
            <person name="Robinson T."/>
            <person name="Song A."/>
            <person name="Song B.-B."/>
            <person name="Dinh H."/>
            <person name="Thornton R."/>
            <person name="Coyle M."/>
            <person name="Francisco L."/>
            <person name="Jackson L."/>
            <person name="Javaid M."/>
            <person name="Korchina V."/>
            <person name="Kovar C."/>
            <person name="Mata R."/>
            <person name="Mathew T."/>
            <person name="Ngo R."/>
            <person name="Nguyen L."/>
            <person name="Nguyen N."/>
            <person name="Okwuonu G."/>
            <person name="Ongeri F."/>
            <person name="Pham C."/>
            <person name="Simmons D."/>
            <person name="Wilczek-Boney K."/>
            <person name="Hale W."/>
            <person name="Jakkamsetti A."/>
            <person name="Pham P."/>
            <person name="Ruth R."/>
            <person name="San Lucas F."/>
            <person name="Warren J."/>
            <person name="Zhang J."/>
            <person name="Zhao Z."/>
            <person name="Zhou C."/>
            <person name="Zhu D."/>
            <person name="Lee S."/>
            <person name="Bess C."/>
            <person name="Blankenburg K."/>
            <person name="Forbes L."/>
            <person name="Fu Q."/>
            <person name="Gubbala S."/>
            <person name="Hirani K."/>
            <person name="Jayaseelan J.C."/>
            <person name="Lara F."/>
            <person name="Munidasa M."/>
            <person name="Palculict T."/>
            <person name="Patil S."/>
            <person name="Pu L.-L."/>
            <person name="Saada N."/>
            <person name="Tang L."/>
            <person name="Weissenberger G."/>
            <person name="Zhu Y."/>
            <person name="Hemphill L."/>
            <person name="Shang Y."/>
            <person name="Youmans B."/>
            <person name="Ayvaz T."/>
            <person name="Ross M."/>
            <person name="Santibanez J."/>
            <person name="Aqrawi P."/>
            <person name="Gross S."/>
            <person name="Joshi V."/>
            <person name="Fowler G."/>
            <person name="Nazareth L."/>
            <person name="Reid J."/>
            <person name="Worley K."/>
            <person name="Petrosino J."/>
            <person name="Highlander S."/>
            <person name="Gibbs R."/>
        </authorList>
    </citation>
    <scope>NUCLEOTIDE SEQUENCE [LARGE SCALE GENOMIC DNA]</scope>
    <source>
        <strain evidence="1 2">ATCC 33035</strain>
    </source>
</reference>
<organism evidence="1 2">
    <name type="scientific">Corynebacterium pseudogenitalium ATCC 33035</name>
    <dbReference type="NCBI Taxonomy" id="525264"/>
    <lineage>
        <taxon>Bacteria</taxon>
        <taxon>Bacillati</taxon>
        <taxon>Actinomycetota</taxon>
        <taxon>Actinomycetes</taxon>
        <taxon>Mycobacteriales</taxon>
        <taxon>Corynebacteriaceae</taxon>
        <taxon>Corynebacterium</taxon>
    </lineage>
</organism>
<dbReference type="Proteomes" id="UP000003020">
    <property type="component" value="Unassembled WGS sequence"/>
</dbReference>
<gene>
    <name evidence="1" type="ORF">HMPREF0305_11857</name>
</gene>
<proteinExistence type="predicted"/>
<evidence type="ECO:0000313" key="2">
    <source>
        <dbReference type="Proteomes" id="UP000003020"/>
    </source>
</evidence>
<evidence type="ECO:0000313" key="1">
    <source>
        <dbReference type="EMBL" id="EFQ79977.1"/>
    </source>
</evidence>
<dbReference type="AlphaFoldDB" id="E2S5W6"/>
<accession>E2S5W6</accession>
<name>E2S5W6_9CORY</name>
<dbReference type="HOGENOM" id="CLU_2786848_0_0_11"/>
<sequence>MKAVALKSRASHTHPQAMPDKLRAEIVTIRRQLTWPTPSWLARTEWEMNAPPHVEWLKEDGVEPPVFN</sequence>